<gene>
    <name evidence="1" type="ORF">Vadar_015138</name>
</gene>
<evidence type="ECO:0000313" key="2">
    <source>
        <dbReference type="Proteomes" id="UP000828048"/>
    </source>
</evidence>
<dbReference type="EMBL" id="CM037155">
    <property type="protein sequence ID" value="KAH7846539.1"/>
    <property type="molecule type" value="Genomic_DNA"/>
</dbReference>
<sequence length="884" mass="97904">MAEAVETNNSSSYLTAAAEDVEFGFKRPDMYKEKLAGTIGRLIERHVFLCYGSYSSWPSRVEGADSDPLPKLLYGALKTRKDDITVKTLLTVFEGREGTKFSDGDVLIFPEMIKYRGLKDSDVDSFVEDVIVNGKPWASGVAEVFTGSHVFVCAHASRDKRCGVCGPVLIEKFEEEIAMRGLKDQVFVSGCSHVGGHKYAGNIIIFSPDSEGKIAGHWYGYVTPEDVAEMLDQHIGKGEIIDRLWRGQMGVYVEPAEKAKEQKIPNGPDAEKSKKKHKGEKKVQVENGDAGGSCCQGANGVSCCSSEVKETAEVKGKKGLVMGKWEQSDVLTAVGVVAAVATVAVAYSFYKSDFPAKAWSALLDESTKCEGELLQGVRVSRSNVPKVPQLENCKLNAQLNKKLDKRPWTQWKGVLDTYPLSTAGDRLKSEGAYPPWVYSNPILTYIDEDNDNVALVDEADFYYAVQQCLNPMRITVCLDYRERIRSGGVTGRSSRCSLPSVYTDFEEFLKDVPKPLQGRASELFDNVMNGDVSSISEFSQIMECRAKVKSRCQNSGASEIDLKAPGCLETSKVTFSTPKVSLGKECFAPIHKSCQKELNKGNINYNVFTIPLDPASINGNSLSLPDGAVKGVSKHDPIQQSLDQFQQFRTNTSFVDVLRYSGIRPRVTGLASLLIQENNIKDGNKMKPYTKMWRMCNNGTIAWPEGTQLLWIGGDKLTDKVSFQIQTSCGEVRMNDEVDIAIDFTAPEQPGRYSSYWRLALCTGYKFGQVVCVDIQVRNSSIDNSKWNSGVRVLPDKTEKVPPDPVDVGTLSDVKRSAGSEEDDEDMCFRKFSGKRNGTKRDGFNLNKLCGVFASDLGLPKYDSYDIEWIAHNYQTRRNQVKAQ</sequence>
<comment type="caution">
    <text evidence="1">The sequence shown here is derived from an EMBL/GenBank/DDBJ whole genome shotgun (WGS) entry which is preliminary data.</text>
</comment>
<dbReference type="Proteomes" id="UP000828048">
    <property type="component" value="Chromosome 5"/>
</dbReference>
<accession>A0ACB7Y018</accession>
<protein>
    <submittedName>
        <fullName evidence="1">Uncharacterized protein</fullName>
    </submittedName>
</protein>
<organism evidence="1 2">
    <name type="scientific">Vaccinium darrowii</name>
    <dbReference type="NCBI Taxonomy" id="229202"/>
    <lineage>
        <taxon>Eukaryota</taxon>
        <taxon>Viridiplantae</taxon>
        <taxon>Streptophyta</taxon>
        <taxon>Embryophyta</taxon>
        <taxon>Tracheophyta</taxon>
        <taxon>Spermatophyta</taxon>
        <taxon>Magnoliopsida</taxon>
        <taxon>eudicotyledons</taxon>
        <taxon>Gunneridae</taxon>
        <taxon>Pentapetalae</taxon>
        <taxon>asterids</taxon>
        <taxon>Ericales</taxon>
        <taxon>Ericaceae</taxon>
        <taxon>Vaccinioideae</taxon>
        <taxon>Vaccinieae</taxon>
        <taxon>Vaccinium</taxon>
    </lineage>
</organism>
<proteinExistence type="predicted"/>
<evidence type="ECO:0000313" key="1">
    <source>
        <dbReference type="EMBL" id="KAH7846539.1"/>
    </source>
</evidence>
<keyword evidence="2" id="KW-1185">Reference proteome</keyword>
<name>A0ACB7Y018_9ERIC</name>
<reference evidence="1 2" key="1">
    <citation type="journal article" date="2021" name="Hortic Res">
        <title>High-quality reference genome and annotation aids understanding of berry development for evergreen blueberry (Vaccinium darrowii).</title>
        <authorList>
            <person name="Yu J."/>
            <person name="Hulse-Kemp A.M."/>
            <person name="Babiker E."/>
            <person name="Staton M."/>
        </authorList>
    </citation>
    <scope>NUCLEOTIDE SEQUENCE [LARGE SCALE GENOMIC DNA]</scope>
    <source>
        <strain evidence="2">cv. NJ 8807/NJ 8810</strain>
        <tissue evidence="1">Young leaf</tissue>
    </source>
</reference>